<dbReference type="RefSeq" id="WP_184799492.1">
    <property type="nucleotide sequence ID" value="NZ_JACIIZ010000004.1"/>
</dbReference>
<dbReference type="GO" id="GO:0006631">
    <property type="term" value="P:fatty acid metabolic process"/>
    <property type="evidence" value="ECO:0007669"/>
    <property type="project" value="TreeGrafter"/>
</dbReference>
<dbReference type="GO" id="GO:0031956">
    <property type="term" value="F:medium-chain fatty acid-CoA ligase activity"/>
    <property type="evidence" value="ECO:0007669"/>
    <property type="project" value="TreeGrafter"/>
</dbReference>
<dbReference type="AlphaFoldDB" id="A0A7X0ECK2"/>
<dbReference type="Gene3D" id="3.30.300.30">
    <property type="match status" value="1"/>
</dbReference>
<name>A0A7X0ECK2_9PROT</name>
<dbReference type="SUPFAM" id="SSF56801">
    <property type="entry name" value="Acetyl-CoA synthetase-like"/>
    <property type="match status" value="1"/>
</dbReference>
<dbReference type="PANTHER" id="PTHR43201:SF5">
    <property type="entry name" value="MEDIUM-CHAIN ACYL-COA LIGASE ACSF2, MITOCHONDRIAL"/>
    <property type="match status" value="1"/>
</dbReference>
<dbReference type="Gene3D" id="3.40.50.12780">
    <property type="entry name" value="N-terminal domain of ligase-like"/>
    <property type="match status" value="1"/>
</dbReference>
<proteinExistence type="inferred from homology"/>
<evidence type="ECO:0000313" key="5">
    <source>
        <dbReference type="Proteomes" id="UP000539175"/>
    </source>
</evidence>
<dbReference type="PROSITE" id="PS00455">
    <property type="entry name" value="AMP_BINDING"/>
    <property type="match status" value="1"/>
</dbReference>
<keyword evidence="5" id="KW-1185">Reference proteome</keyword>
<dbReference type="Pfam" id="PF00501">
    <property type="entry name" value="AMP-binding"/>
    <property type="match status" value="1"/>
</dbReference>
<comment type="similarity">
    <text evidence="1">Belongs to the ATP-dependent AMP-binding enzyme family.</text>
</comment>
<evidence type="ECO:0000313" key="4">
    <source>
        <dbReference type="EMBL" id="MBB6251205.1"/>
    </source>
</evidence>
<dbReference type="InterPro" id="IPR045851">
    <property type="entry name" value="AMP-bd_C_sf"/>
</dbReference>
<dbReference type="InterPro" id="IPR042099">
    <property type="entry name" value="ANL_N_sf"/>
</dbReference>
<comment type="caution">
    <text evidence="4">The sequence shown here is derived from an EMBL/GenBank/DDBJ whole genome shotgun (WGS) entry which is preliminary data.</text>
</comment>
<dbReference type="InterPro" id="IPR000873">
    <property type="entry name" value="AMP-dep_synth/lig_dom"/>
</dbReference>
<reference evidence="4 5" key="1">
    <citation type="submission" date="2020-08" db="EMBL/GenBank/DDBJ databases">
        <title>Genomic Encyclopedia of Type Strains, Phase IV (KMG-IV): sequencing the most valuable type-strain genomes for metagenomic binning, comparative biology and taxonomic classification.</title>
        <authorList>
            <person name="Goeker M."/>
        </authorList>
    </citation>
    <scope>NUCLEOTIDE SEQUENCE [LARGE SCALE GENOMIC DNA]</scope>
    <source>
        <strain evidence="4 5">DSM 22198</strain>
    </source>
</reference>
<dbReference type="Pfam" id="PF23562">
    <property type="entry name" value="AMP-binding_C_3"/>
    <property type="match status" value="1"/>
</dbReference>
<gene>
    <name evidence="4" type="ORF">FHS74_001750</name>
</gene>
<dbReference type="InterPro" id="IPR020845">
    <property type="entry name" value="AMP-binding_CS"/>
</dbReference>
<protein>
    <submittedName>
        <fullName evidence="4">Long-subunit acyl-CoA synthetase (AMP-forming)</fullName>
    </submittedName>
</protein>
<dbReference type="Proteomes" id="UP000539175">
    <property type="component" value="Unassembled WGS sequence"/>
</dbReference>
<sequence length="501" mass="51903">MHEVLNALHRHAAATPDKIALSDGAETLDYATLARRVWGAAAQLRALPSPDGAGDPVIGLAGGNRVDWVVGQLAAWQAGLTAVPLPPFFSPDQTRHILRDAGVTHVLTAADAAGFPGVVTLRLAPILASAPPPPKAGAEIAQIIYTSGSTGTPKGVCLGDDQLAWTAGALANAVNAGPDDHYLSAVPLALLLETLCAIAVPLLAGGRVTLAPSLTDGFGTGDRPPLAATVAATRPTCLVLVPHLLALWVEELTRTAGATPDSLRVVAVGGAAVPPALARRAWNLGIPVYEGYGLSECCSVVSLNRPGARRAETAGPPLPGLAVSINGGEIIVAGPPVMRGYLHAKPHRAKGPGVWRTGDHGSLNADGYLTVHGRLDTIIVTPWGRNVSPEWIESLVLGDPRVGLCLLTGGPDMELALLLAPSTAGRPWFDTATPAQVEALINECCATVPAYARPRRHAVVPLADLFHRGLLTGNGRIRRREAAAAYRFVLAPTHSTAQALP</sequence>
<evidence type="ECO:0000259" key="3">
    <source>
        <dbReference type="Pfam" id="PF00501"/>
    </source>
</evidence>
<dbReference type="PANTHER" id="PTHR43201">
    <property type="entry name" value="ACYL-COA SYNTHETASE"/>
    <property type="match status" value="1"/>
</dbReference>
<feature type="domain" description="AMP-dependent synthetase/ligase" evidence="3">
    <location>
        <begin position="9"/>
        <end position="342"/>
    </location>
</feature>
<evidence type="ECO:0000256" key="1">
    <source>
        <dbReference type="ARBA" id="ARBA00006432"/>
    </source>
</evidence>
<evidence type="ECO:0000256" key="2">
    <source>
        <dbReference type="ARBA" id="ARBA00022598"/>
    </source>
</evidence>
<dbReference type="EMBL" id="JACIIZ010000004">
    <property type="protein sequence ID" value="MBB6251205.1"/>
    <property type="molecule type" value="Genomic_DNA"/>
</dbReference>
<keyword evidence="2" id="KW-0436">Ligase</keyword>
<accession>A0A7X0ECK2</accession>
<organism evidence="4 5">
    <name type="scientific">Nitrospirillum iridis</name>
    <dbReference type="NCBI Taxonomy" id="765888"/>
    <lineage>
        <taxon>Bacteria</taxon>
        <taxon>Pseudomonadati</taxon>
        <taxon>Pseudomonadota</taxon>
        <taxon>Alphaproteobacteria</taxon>
        <taxon>Rhodospirillales</taxon>
        <taxon>Azospirillaceae</taxon>
        <taxon>Nitrospirillum</taxon>
    </lineage>
</organism>